<evidence type="ECO:0000256" key="1">
    <source>
        <dbReference type="SAM" id="SignalP"/>
    </source>
</evidence>
<dbReference type="InterPro" id="IPR014895">
    <property type="entry name" value="Alginate_lyase_2"/>
</dbReference>
<dbReference type="Gene3D" id="2.60.120.200">
    <property type="match status" value="1"/>
</dbReference>
<dbReference type="GeneID" id="36582005"/>
<protein>
    <submittedName>
        <fullName evidence="3">Polysaccharide lyase family 7 protein</fullName>
    </submittedName>
</protein>
<name>A0A2J6TQL2_9HELO</name>
<keyword evidence="1" id="KW-0732">Signal</keyword>
<dbReference type="RefSeq" id="XP_024742211.1">
    <property type="nucleotide sequence ID" value="XM_024873925.1"/>
</dbReference>
<proteinExistence type="predicted"/>
<dbReference type="EMBL" id="KZ613746">
    <property type="protein sequence ID" value="PMD65307.1"/>
    <property type="molecule type" value="Genomic_DNA"/>
</dbReference>
<keyword evidence="3" id="KW-0456">Lyase</keyword>
<evidence type="ECO:0000259" key="2">
    <source>
        <dbReference type="Pfam" id="PF08787"/>
    </source>
</evidence>
<reference evidence="3 4" key="1">
    <citation type="submission" date="2016-04" db="EMBL/GenBank/DDBJ databases">
        <title>A degradative enzymes factory behind the ericoid mycorrhizal symbiosis.</title>
        <authorList>
            <consortium name="DOE Joint Genome Institute"/>
            <person name="Martino E."/>
            <person name="Morin E."/>
            <person name="Grelet G."/>
            <person name="Kuo A."/>
            <person name="Kohler A."/>
            <person name="Daghino S."/>
            <person name="Barry K."/>
            <person name="Choi C."/>
            <person name="Cichocki N."/>
            <person name="Clum A."/>
            <person name="Copeland A."/>
            <person name="Hainaut M."/>
            <person name="Haridas S."/>
            <person name="Labutti K."/>
            <person name="Lindquist E."/>
            <person name="Lipzen A."/>
            <person name="Khouja H.-R."/>
            <person name="Murat C."/>
            <person name="Ohm R."/>
            <person name="Olson A."/>
            <person name="Spatafora J."/>
            <person name="Veneault-Fourrey C."/>
            <person name="Henrissat B."/>
            <person name="Grigoriev I."/>
            <person name="Martin F."/>
            <person name="Perotto S."/>
        </authorList>
    </citation>
    <scope>NUCLEOTIDE SEQUENCE [LARGE SCALE GENOMIC DNA]</scope>
    <source>
        <strain evidence="3 4">E</strain>
    </source>
</reference>
<feature type="signal peptide" evidence="1">
    <location>
        <begin position="1"/>
        <end position="16"/>
    </location>
</feature>
<evidence type="ECO:0000313" key="3">
    <source>
        <dbReference type="EMBL" id="PMD65307.1"/>
    </source>
</evidence>
<sequence>MKIVIKAILLATSVAALNAGCSPGGNFDLSIWDLQLPIGSPGAVETISSNSLQGCSGWQDFDYFFTESGDGALVMKVPGSVASSGCVTSPNSQHCRTELHEKGSWDPNDENNRLIVTLSVPLPDNSGHGTVIGQIHILDSISTKPVAELYYSSSGALAIGVERTRQGGDSIFTPLGQIPVGQVFTYEIRYESNVLSVLVDGGAPIQLSTFDLDAPLSYFKCGNYNQGDSPSSVHFFQIAVAH</sequence>
<dbReference type="Proteomes" id="UP000235371">
    <property type="component" value="Unassembled WGS sequence"/>
</dbReference>
<dbReference type="InParanoid" id="A0A2J6TQL2"/>
<keyword evidence="4" id="KW-1185">Reference proteome</keyword>
<dbReference type="OrthoDB" id="77013at2759"/>
<gene>
    <name evidence="3" type="ORF">K444DRAFT_519085</name>
</gene>
<evidence type="ECO:0000313" key="4">
    <source>
        <dbReference type="Proteomes" id="UP000235371"/>
    </source>
</evidence>
<feature type="chain" id="PRO_5014423035" evidence="1">
    <location>
        <begin position="17"/>
        <end position="242"/>
    </location>
</feature>
<feature type="domain" description="Alginate lyase 2" evidence="2">
    <location>
        <begin position="27"/>
        <end position="242"/>
    </location>
</feature>
<dbReference type="InterPro" id="IPR013320">
    <property type="entry name" value="ConA-like_dom_sf"/>
</dbReference>
<dbReference type="Pfam" id="PF08787">
    <property type="entry name" value="Alginate_lyase2"/>
    <property type="match status" value="1"/>
</dbReference>
<dbReference type="AlphaFoldDB" id="A0A2J6TQL2"/>
<dbReference type="SUPFAM" id="SSF49899">
    <property type="entry name" value="Concanavalin A-like lectins/glucanases"/>
    <property type="match status" value="1"/>
</dbReference>
<accession>A0A2J6TQL2</accession>
<organism evidence="3 4">
    <name type="scientific">Hyaloscypha bicolor E</name>
    <dbReference type="NCBI Taxonomy" id="1095630"/>
    <lineage>
        <taxon>Eukaryota</taxon>
        <taxon>Fungi</taxon>
        <taxon>Dikarya</taxon>
        <taxon>Ascomycota</taxon>
        <taxon>Pezizomycotina</taxon>
        <taxon>Leotiomycetes</taxon>
        <taxon>Helotiales</taxon>
        <taxon>Hyaloscyphaceae</taxon>
        <taxon>Hyaloscypha</taxon>
        <taxon>Hyaloscypha bicolor</taxon>
    </lineage>
</organism>
<dbReference type="GO" id="GO:0016829">
    <property type="term" value="F:lyase activity"/>
    <property type="evidence" value="ECO:0007669"/>
    <property type="project" value="UniProtKB-KW"/>
</dbReference>